<keyword evidence="2" id="KW-1185">Reference proteome</keyword>
<reference evidence="1 2" key="1">
    <citation type="submission" date="2007-01" db="EMBL/GenBank/DDBJ databases">
        <authorList>
            <person name="Haygood M."/>
            <person name="Podell S."/>
            <person name="Anderson C."/>
            <person name="Hopkinson B."/>
            <person name="Roe K."/>
            <person name="Barbeau K."/>
            <person name="Gaasterland T."/>
            <person name="Ferriera S."/>
            <person name="Johnson J."/>
            <person name="Kravitz S."/>
            <person name="Beeson K."/>
            <person name="Sutton G."/>
            <person name="Rogers Y.-H."/>
            <person name="Friedman R."/>
            <person name="Frazier M."/>
            <person name="Venter J.C."/>
        </authorList>
    </citation>
    <scope>NUCLEOTIDE SEQUENCE [LARGE SCALE GENOMIC DNA]</scope>
    <source>
        <strain evidence="1 2">ATCC 23134</strain>
    </source>
</reference>
<gene>
    <name evidence="1" type="ORF">M23134_07511</name>
</gene>
<protein>
    <submittedName>
        <fullName evidence="1">Uncharacterized protein</fullName>
    </submittedName>
</protein>
<evidence type="ECO:0000313" key="1">
    <source>
        <dbReference type="EMBL" id="EAY31103.1"/>
    </source>
</evidence>
<name>A1ZF01_MICM2</name>
<comment type="caution">
    <text evidence="1">The sequence shown here is derived from an EMBL/GenBank/DDBJ whole genome shotgun (WGS) entry which is preliminary data.</text>
</comment>
<dbReference type="Proteomes" id="UP000004095">
    <property type="component" value="Unassembled WGS sequence"/>
</dbReference>
<accession>A1ZF01</accession>
<dbReference type="EMBL" id="AAWS01000004">
    <property type="protein sequence ID" value="EAY31103.1"/>
    <property type="molecule type" value="Genomic_DNA"/>
</dbReference>
<evidence type="ECO:0000313" key="2">
    <source>
        <dbReference type="Proteomes" id="UP000004095"/>
    </source>
</evidence>
<organism evidence="1 2">
    <name type="scientific">Microscilla marina ATCC 23134</name>
    <dbReference type="NCBI Taxonomy" id="313606"/>
    <lineage>
        <taxon>Bacteria</taxon>
        <taxon>Pseudomonadati</taxon>
        <taxon>Bacteroidota</taxon>
        <taxon>Cytophagia</taxon>
        <taxon>Cytophagales</taxon>
        <taxon>Microscillaceae</taxon>
        <taxon>Microscilla</taxon>
    </lineage>
</organism>
<dbReference type="AlphaFoldDB" id="A1ZF01"/>
<sequence>MNFSNITYNKNQGESVQIIQSLPKNILLGTNKEIKGHGKIIFG</sequence>
<proteinExistence type="predicted"/>